<evidence type="ECO:0000313" key="2">
    <source>
        <dbReference type="EMBL" id="OCT84207.1"/>
    </source>
</evidence>
<proteinExistence type="predicted"/>
<dbReference type="AlphaFoldDB" id="A0A974D4L8"/>
<feature type="transmembrane region" description="Helical" evidence="1">
    <location>
        <begin position="55"/>
        <end position="73"/>
    </location>
</feature>
<accession>A0A974D4L8</accession>
<dbReference type="EMBL" id="CM004472">
    <property type="protein sequence ID" value="OCT84207.1"/>
    <property type="molecule type" value="Genomic_DNA"/>
</dbReference>
<sequence length="93" mass="10600">MGLNGTSQETWIWGKGRALLPQTGWQMKTLYNSPELLSTSISPKYKNHLIKLPRHQIILCSILFLLTIIFSLTKNIMGAKFAPSFANFYLGWL</sequence>
<name>A0A974D4L8_XENLA</name>
<keyword evidence="1" id="KW-0812">Transmembrane</keyword>
<dbReference type="Proteomes" id="UP000694892">
    <property type="component" value="Chromosome 4L"/>
</dbReference>
<reference evidence="3" key="1">
    <citation type="journal article" date="2016" name="Nature">
        <title>Genome evolution in the allotetraploid frog Xenopus laevis.</title>
        <authorList>
            <person name="Session A.M."/>
            <person name="Uno Y."/>
            <person name="Kwon T."/>
            <person name="Chapman J.A."/>
            <person name="Toyoda A."/>
            <person name="Takahashi S."/>
            <person name="Fukui A."/>
            <person name="Hikosaka A."/>
            <person name="Suzuki A."/>
            <person name="Kondo M."/>
            <person name="van Heeringen S.J."/>
            <person name="Quigley I."/>
            <person name="Heinz S."/>
            <person name="Ogino H."/>
            <person name="Ochi H."/>
            <person name="Hellsten U."/>
            <person name="Lyons J.B."/>
            <person name="Simakov O."/>
            <person name="Putnam N."/>
            <person name="Stites J."/>
            <person name="Kuroki Y."/>
            <person name="Tanaka T."/>
            <person name="Michiue T."/>
            <person name="Watanabe M."/>
            <person name="Bogdanovic O."/>
            <person name="Lister R."/>
            <person name="Georgiou G."/>
            <person name="Paranjpe S.S."/>
            <person name="van Kruijsbergen I."/>
            <person name="Shu S."/>
            <person name="Carlson J."/>
            <person name="Kinoshita T."/>
            <person name="Ohta Y."/>
            <person name="Mawaribuchi S."/>
            <person name="Jenkins J."/>
            <person name="Grimwood J."/>
            <person name="Schmutz J."/>
            <person name="Mitros T."/>
            <person name="Mozaffari S.V."/>
            <person name="Suzuki Y."/>
            <person name="Haramoto Y."/>
            <person name="Yamamoto T.S."/>
            <person name="Takagi C."/>
            <person name="Heald R."/>
            <person name="Miller K."/>
            <person name="Haudenschild C."/>
            <person name="Kitzman J."/>
            <person name="Nakayama T."/>
            <person name="Izutsu Y."/>
            <person name="Robert J."/>
            <person name="Fortriede J."/>
            <person name="Burns K."/>
            <person name="Lotay V."/>
            <person name="Karimi K."/>
            <person name="Yasuoka Y."/>
            <person name="Dichmann D.S."/>
            <person name="Flajnik M.F."/>
            <person name="Houston D.W."/>
            <person name="Shendure J."/>
            <person name="DuPasquier L."/>
            <person name="Vize P.D."/>
            <person name="Zorn A.M."/>
            <person name="Ito M."/>
            <person name="Marcotte E.M."/>
            <person name="Wallingford J.B."/>
            <person name="Ito Y."/>
            <person name="Asashima M."/>
            <person name="Ueno N."/>
            <person name="Matsuda Y."/>
            <person name="Veenstra G.J."/>
            <person name="Fujiyama A."/>
            <person name="Harland R.M."/>
            <person name="Taira M."/>
            <person name="Rokhsar D.S."/>
        </authorList>
    </citation>
    <scope>NUCLEOTIDE SEQUENCE [LARGE SCALE GENOMIC DNA]</scope>
    <source>
        <strain evidence="3">J</strain>
    </source>
</reference>
<evidence type="ECO:0000313" key="3">
    <source>
        <dbReference type="Proteomes" id="UP000694892"/>
    </source>
</evidence>
<evidence type="ECO:0000256" key="1">
    <source>
        <dbReference type="SAM" id="Phobius"/>
    </source>
</evidence>
<keyword evidence="1" id="KW-0472">Membrane</keyword>
<organism evidence="2 3">
    <name type="scientific">Xenopus laevis</name>
    <name type="common">African clawed frog</name>
    <dbReference type="NCBI Taxonomy" id="8355"/>
    <lineage>
        <taxon>Eukaryota</taxon>
        <taxon>Metazoa</taxon>
        <taxon>Chordata</taxon>
        <taxon>Craniata</taxon>
        <taxon>Vertebrata</taxon>
        <taxon>Euteleostomi</taxon>
        <taxon>Amphibia</taxon>
        <taxon>Batrachia</taxon>
        <taxon>Anura</taxon>
        <taxon>Pipoidea</taxon>
        <taxon>Pipidae</taxon>
        <taxon>Xenopodinae</taxon>
        <taxon>Xenopus</taxon>
        <taxon>Xenopus</taxon>
    </lineage>
</organism>
<keyword evidence="1" id="KW-1133">Transmembrane helix</keyword>
<protein>
    <submittedName>
        <fullName evidence="2">Uncharacterized protein</fullName>
    </submittedName>
</protein>
<gene>
    <name evidence="2" type="ORF">XELAEV_18022348mg</name>
</gene>